<evidence type="ECO:0000256" key="9">
    <source>
        <dbReference type="ARBA" id="ARBA00023136"/>
    </source>
</evidence>
<dbReference type="InterPro" id="IPR028362">
    <property type="entry name" value="AlgI"/>
</dbReference>
<feature type="transmembrane region" description="Helical" evidence="12">
    <location>
        <begin position="6"/>
        <end position="23"/>
    </location>
</feature>
<keyword evidence="14" id="KW-1185">Reference proteome</keyword>
<keyword evidence="4 11" id="KW-1003">Cell membrane</keyword>
<dbReference type="EMBL" id="SHNP01000005">
    <property type="protein sequence ID" value="MCX2974707.1"/>
    <property type="molecule type" value="Genomic_DNA"/>
</dbReference>
<organism evidence="13 14">
    <name type="scientific">Candidatus Seongchinamella marina</name>
    <dbReference type="NCBI Taxonomy" id="2518990"/>
    <lineage>
        <taxon>Bacteria</taxon>
        <taxon>Pseudomonadati</taxon>
        <taxon>Pseudomonadota</taxon>
        <taxon>Gammaproteobacteria</taxon>
        <taxon>Cellvibrionales</taxon>
        <taxon>Halieaceae</taxon>
        <taxon>Seongchinamella</taxon>
    </lineage>
</organism>
<proteinExistence type="inferred from homology"/>
<dbReference type="PIRSF" id="PIRSF016636">
    <property type="entry name" value="AlgI_DltB"/>
    <property type="match status" value="1"/>
</dbReference>
<reference evidence="13" key="1">
    <citation type="submission" date="2019-02" db="EMBL/GenBank/DDBJ databases">
        <authorList>
            <person name="Li S.-H."/>
        </authorList>
    </citation>
    <scope>NUCLEOTIDE SEQUENCE</scope>
    <source>
        <strain evidence="13">IMCC8485</strain>
    </source>
</reference>
<evidence type="ECO:0000256" key="7">
    <source>
        <dbReference type="ARBA" id="ARBA00022841"/>
    </source>
</evidence>
<dbReference type="PANTHER" id="PTHR13285">
    <property type="entry name" value="ACYLTRANSFERASE"/>
    <property type="match status" value="1"/>
</dbReference>
<evidence type="ECO:0000256" key="1">
    <source>
        <dbReference type="ARBA" id="ARBA00004651"/>
    </source>
</evidence>
<feature type="transmembrane region" description="Helical" evidence="12">
    <location>
        <begin position="485"/>
        <end position="510"/>
    </location>
</feature>
<evidence type="ECO:0000313" key="14">
    <source>
        <dbReference type="Proteomes" id="UP001143307"/>
    </source>
</evidence>
<dbReference type="Proteomes" id="UP001143307">
    <property type="component" value="Unassembled WGS sequence"/>
</dbReference>
<evidence type="ECO:0000256" key="6">
    <source>
        <dbReference type="ARBA" id="ARBA00022692"/>
    </source>
</evidence>
<keyword evidence="9 11" id="KW-0472">Membrane</keyword>
<dbReference type="PANTHER" id="PTHR13285:SF23">
    <property type="entry name" value="TEICHOIC ACID D-ALANYLTRANSFERASE"/>
    <property type="match status" value="1"/>
</dbReference>
<accession>A0ABT3SXH8</accession>
<comment type="pathway">
    <text evidence="2 11">Glycan biosynthesis; alginate biosynthesis.</text>
</comment>
<sequence length="512" mass="57879">MLFNSIEFLFIFLPAVWFGFWLLQRLGRPRLIMAWLILASFLFYGWWNPIYLWLLALSIGVNYGLGGALQRWQGLVKKALLICGIAFNIGLLAYFKYGNFFVESIAVLNDVSFNFSHIVLPLAISFYTFQQITYLVDTSKGLTDSHGFLEYCLFVSFFPQLIAGPIVHHQEMLGQFKQLGAPQETSRNLGIGLSILVIGLFKKVVIADSFGLFATPIFTMADSGVALYTLESLAGTFSYAMQLYFDFSGYSDMAIGLACLFGLKLPVNFYSPYRAQNISDFWRMWHATLSRFLRDYVYAPLGGFLCSPRRQRFNLFMTMFAGGVWHGAGWTFFLYGVFHGVYVVLHQIWRIRVSGPLGLVGKGWYKALAQLFTFLVVVFTLVLFRAETVTAAADVYQGLMNADYWGFSPHYLQVLHATNFFAIADMVGLAGQAVILVFGSLVLAIMGCWFLPSTWQLFQPFDIALDKPPIGRAAVLSFSWQPGKVWALFIALLFTASCLNLTQVSEFLYFQF</sequence>
<feature type="transmembrane region" description="Helical" evidence="12">
    <location>
        <begin position="188"/>
        <end position="205"/>
    </location>
</feature>
<evidence type="ECO:0000256" key="5">
    <source>
        <dbReference type="ARBA" id="ARBA00022679"/>
    </source>
</evidence>
<feature type="transmembrane region" description="Helical" evidence="12">
    <location>
        <begin position="250"/>
        <end position="267"/>
    </location>
</feature>
<dbReference type="Pfam" id="PF03062">
    <property type="entry name" value="MBOAT"/>
    <property type="match status" value="1"/>
</dbReference>
<comment type="subcellular location">
    <subcellularLocation>
        <location evidence="11">Cell inner membrane</location>
    </subcellularLocation>
    <subcellularLocation>
        <location evidence="1">Cell membrane</location>
        <topology evidence="1">Multi-pass membrane protein</topology>
    </subcellularLocation>
</comment>
<comment type="caution">
    <text evidence="13">The sequence shown here is derived from an EMBL/GenBank/DDBJ whole genome shotgun (WGS) entry which is preliminary data.</text>
</comment>
<evidence type="ECO:0000256" key="11">
    <source>
        <dbReference type="PIRNR" id="PIRNR016636"/>
    </source>
</evidence>
<evidence type="ECO:0000313" key="13">
    <source>
        <dbReference type="EMBL" id="MCX2974707.1"/>
    </source>
</evidence>
<comment type="similarity">
    <text evidence="3 11">Belongs to the membrane-bound acyltransferase family.</text>
</comment>
<evidence type="ECO:0000256" key="3">
    <source>
        <dbReference type="ARBA" id="ARBA00010323"/>
    </source>
</evidence>
<dbReference type="InterPro" id="IPR051085">
    <property type="entry name" value="MB_O-acyltransferase"/>
</dbReference>
<feature type="transmembrane region" description="Helical" evidence="12">
    <location>
        <begin position="364"/>
        <end position="384"/>
    </location>
</feature>
<keyword evidence="8 12" id="KW-1133">Transmembrane helix</keyword>
<feature type="transmembrane region" description="Helical" evidence="12">
    <location>
        <begin position="79"/>
        <end position="95"/>
    </location>
</feature>
<evidence type="ECO:0000256" key="10">
    <source>
        <dbReference type="ARBA" id="ARBA00023315"/>
    </source>
</evidence>
<keyword evidence="5 11" id="KW-0808">Transferase</keyword>
<gene>
    <name evidence="13" type="ORF">EYC87_14025</name>
</gene>
<evidence type="ECO:0000256" key="8">
    <source>
        <dbReference type="ARBA" id="ARBA00022989"/>
    </source>
</evidence>
<keyword evidence="7 11" id="KW-0016">Alginate biosynthesis</keyword>
<dbReference type="InterPro" id="IPR024194">
    <property type="entry name" value="Ac/AlaTfrase_AlgI/DltB"/>
</dbReference>
<feature type="transmembrane region" description="Helical" evidence="12">
    <location>
        <begin position="30"/>
        <end position="47"/>
    </location>
</feature>
<dbReference type="EC" id="2.3.1.-" evidence="11"/>
<keyword evidence="6 11" id="KW-0812">Transmembrane</keyword>
<evidence type="ECO:0000256" key="4">
    <source>
        <dbReference type="ARBA" id="ARBA00022475"/>
    </source>
</evidence>
<feature type="transmembrane region" description="Helical" evidence="12">
    <location>
        <begin position="319"/>
        <end position="344"/>
    </location>
</feature>
<dbReference type="InterPro" id="IPR004299">
    <property type="entry name" value="MBOAT_fam"/>
</dbReference>
<dbReference type="PIRSF" id="PIRSF500217">
    <property type="entry name" value="AlgI"/>
    <property type="match status" value="1"/>
</dbReference>
<feature type="transmembrane region" description="Helical" evidence="12">
    <location>
        <begin position="115"/>
        <end position="136"/>
    </location>
</feature>
<feature type="transmembrane region" description="Helical" evidence="12">
    <location>
        <begin position="148"/>
        <end position="168"/>
    </location>
</feature>
<keyword evidence="10 11" id="KW-0012">Acyltransferase</keyword>
<evidence type="ECO:0000256" key="12">
    <source>
        <dbReference type="SAM" id="Phobius"/>
    </source>
</evidence>
<evidence type="ECO:0000256" key="2">
    <source>
        <dbReference type="ARBA" id="ARBA00005182"/>
    </source>
</evidence>
<name>A0ABT3SXH8_9GAMM</name>
<keyword evidence="11" id="KW-0997">Cell inner membrane</keyword>
<protein>
    <recommendedName>
        <fullName evidence="11">Probable alginate O-acetylase</fullName>
        <ecNumber evidence="11">2.3.1.-</ecNumber>
    </recommendedName>
</protein>
<feature type="transmembrane region" description="Helical" evidence="12">
    <location>
        <begin position="433"/>
        <end position="452"/>
    </location>
</feature>